<sequence>MDNSKNLSQNNLNNGIHESNFTESLNGLNNHSDHLQQTNDVQEGNINSNDTSYNYNDNFSATNENDNISSTYTNVSDPNYQRQYATLNDNPHHNNQHQQSTYNNVSSPQFYYDQNQYNPTHSNNLPLPNSFGININSPQSTIIFLSTASSDIQNQLQQILNHSSSKTSSETRF</sequence>
<protein>
    <submittedName>
        <fullName evidence="2">Uncharacterized protein</fullName>
    </submittedName>
</protein>
<gene>
    <name evidence="3" type="ORF">RCL2_002466400</name>
    <name evidence="2" type="ORF">RclHR1_00850013</name>
</gene>
<evidence type="ECO:0000256" key="1">
    <source>
        <dbReference type="SAM" id="MobiDB-lite"/>
    </source>
</evidence>
<feature type="region of interest" description="Disordered" evidence="1">
    <location>
        <begin position="1"/>
        <end position="110"/>
    </location>
</feature>
<feature type="compositionally biased region" description="Low complexity" evidence="1">
    <location>
        <begin position="1"/>
        <end position="14"/>
    </location>
</feature>
<evidence type="ECO:0000313" key="3">
    <source>
        <dbReference type="EMBL" id="GES98104.1"/>
    </source>
</evidence>
<feature type="compositionally biased region" description="Polar residues" evidence="1">
    <location>
        <begin position="16"/>
        <end position="44"/>
    </location>
</feature>
<evidence type="ECO:0000313" key="2">
    <source>
        <dbReference type="EMBL" id="GBC08932.1"/>
    </source>
</evidence>
<dbReference type="EMBL" id="BLAL01000262">
    <property type="protein sequence ID" value="GES98104.1"/>
    <property type="molecule type" value="Genomic_DNA"/>
</dbReference>
<feature type="compositionally biased region" description="Polar residues" evidence="1">
    <location>
        <begin position="100"/>
        <end position="110"/>
    </location>
</feature>
<dbReference type="Proteomes" id="UP000615446">
    <property type="component" value="Unassembled WGS sequence"/>
</dbReference>
<keyword evidence="4" id="KW-1185">Reference proteome</keyword>
<dbReference type="OrthoDB" id="2355651at2759"/>
<evidence type="ECO:0000313" key="4">
    <source>
        <dbReference type="Proteomes" id="UP000247702"/>
    </source>
</evidence>
<reference evidence="3" key="2">
    <citation type="submission" date="2019-10" db="EMBL/GenBank/DDBJ databases">
        <title>Conservation and host-specific expression of non-tandemly repeated heterogenous ribosome RNA gene in arbuscular mycorrhizal fungi.</title>
        <authorList>
            <person name="Maeda T."/>
            <person name="Kobayashi Y."/>
            <person name="Nakagawa T."/>
            <person name="Ezawa T."/>
            <person name="Yamaguchi K."/>
            <person name="Bino T."/>
            <person name="Nishimoto Y."/>
            <person name="Shigenobu S."/>
            <person name="Kawaguchi M."/>
        </authorList>
    </citation>
    <scope>NUCLEOTIDE SEQUENCE</scope>
    <source>
        <strain evidence="3">HR1</strain>
    </source>
</reference>
<feature type="compositionally biased region" description="Low complexity" evidence="1">
    <location>
        <begin position="45"/>
        <end position="58"/>
    </location>
</feature>
<name>A0A2Z6SG43_9GLOM</name>
<accession>A0A2Z6SG43</accession>
<organism evidence="2 4">
    <name type="scientific">Rhizophagus clarus</name>
    <dbReference type="NCBI Taxonomy" id="94130"/>
    <lineage>
        <taxon>Eukaryota</taxon>
        <taxon>Fungi</taxon>
        <taxon>Fungi incertae sedis</taxon>
        <taxon>Mucoromycota</taxon>
        <taxon>Glomeromycotina</taxon>
        <taxon>Glomeromycetes</taxon>
        <taxon>Glomerales</taxon>
        <taxon>Glomeraceae</taxon>
        <taxon>Rhizophagus</taxon>
    </lineage>
</organism>
<dbReference type="EMBL" id="BEXD01004259">
    <property type="protein sequence ID" value="GBC08932.1"/>
    <property type="molecule type" value="Genomic_DNA"/>
</dbReference>
<feature type="compositionally biased region" description="Polar residues" evidence="1">
    <location>
        <begin position="59"/>
        <end position="89"/>
    </location>
</feature>
<dbReference type="AlphaFoldDB" id="A0A2Z6SG43"/>
<proteinExistence type="predicted"/>
<comment type="caution">
    <text evidence="2">The sequence shown here is derived from an EMBL/GenBank/DDBJ whole genome shotgun (WGS) entry which is preliminary data.</text>
</comment>
<dbReference type="Proteomes" id="UP000247702">
    <property type="component" value="Unassembled WGS sequence"/>
</dbReference>
<reference evidence="2 4" key="1">
    <citation type="submission" date="2017-11" db="EMBL/GenBank/DDBJ databases">
        <title>The genome of Rhizophagus clarus HR1 reveals common genetic basis of auxotrophy among arbuscular mycorrhizal fungi.</title>
        <authorList>
            <person name="Kobayashi Y."/>
        </authorList>
    </citation>
    <scope>NUCLEOTIDE SEQUENCE [LARGE SCALE GENOMIC DNA]</scope>
    <source>
        <strain evidence="2 4">HR1</strain>
    </source>
</reference>